<dbReference type="CDD" id="cd07185">
    <property type="entry name" value="OmpA_C-like"/>
    <property type="match status" value="1"/>
</dbReference>
<dbReference type="RefSeq" id="WP_153748284.1">
    <property type="nucleotide sequence ID" value="NZ_BAAADI010000007.1"/>
</dbReference>
<reference evidence="7 8" key="1">
    <citation type="submission" date="2019-11" db="EMBL/GenBank/DDBJ databases">
        <title>Draft Whole-Genome sequence of the marine photosynthetic bacterium Rhodovulum strictum DSM 11289.</title>
        <authorList>
            <person name="Kyndt J.A."/>
            <person name="Meyer T.E."/>
        </authorList>
    </citation>
    <scope>NUCLEOTIDE SEQUENCE [LARGE SCALE GENOMIC DNA]</scope>
    <source>
        <strain evidence="7 8">DSM 11289</strain>
    </source>
</reference>
<evidence type="ECO:0000259" key="6">
    <source>
        <dbReference type="PROSITE" id="PS51123"/>
    </source>
</evidence>
<proteinExistence type="predicted"/>
<dbReference type="SUPFAM" id="SSF103088">
    <property type="entry name" value="OmpA-like"/>
    <property type="match status" value="1"/>
</dbReference>
<comment type="subcellular location">
    <subcellularLocation>
        <location evidence="1">Cell outer membrane</location>
    </subcellularLocation>
</comment>
<evidence type="ECO:0000256" key="5">
    <source>
        <dbReference type="SAM" id="SignalP"/>
    </source>
</evidence>
<gene>
    <name evidence="7" type="ORF">GH815_08220</name>
</gene>
<dbReference type="InterPro" id="IPR006664">
    <property type="entry name" value="OMP_bac"/>
</dbReference>
<feature type="chain" id="PRO_5032377763" evidence="5">
    <location>
        <begin position="21"/>
        <end position="308"/>
    </location>
</feature>
<dbReference type="InterPro" id="IPR050330">
    <property type="entry name" value="Bact_OuterMem_StrucFunc"/>
</dbReference>
<keyword evidence="8" id="KW-1185">Reference proteome</keyword>
<comment type="caution">
    <text evidence="7">The sequence shown here is derived from an EMBL/GenBank/DDBJ whole genome shotgun (WGS) entry which is preliminary data.</text>
</comment>
<dbReference type="OrthoDB" id="9792021at2"/>
<organism evidence="7 8">
    <name type="scientific">Rhodovulum strictum</name>
    <dbReference type="NCBI Taxonomy" id="58314"/>
    <lineage>
        <taxon>Bacteria</taxon>
        <taxon>Pseudomonadati</taxon>
        <taxon>Pseudomonadota</taxon>
        <taxon>Alphaproteobacteria</taxon>
        <taxon>Rhodobacterales</taxon>
        <taxon>Paracoccaceae</taxon>
        <taxon>Rhodovulum</taxon>
    </lineage>
</organism>
<evidence type="ECO:0000256" key="2">
    <source>
        <dbReference type="ARBA" id="ARBA00023136"/>
    </source>
</evidence>
<evidence type="ECO:0000313" key="8">
    <source>
        <dbReference type="Proteomes" id="UP000466730"/>
    </source>
</evidence>
<dbReference type="EMBL" id="WJPO01000010">
    <property type="protein sequence ID" value="MRH20977.1"/>
    <property type="molecule type" value="Genomic_DNA"/>
</dbReference>
<evidence type="ECO:0000313" key="7">
    <source>
        <dbReference type="EMBL" id="MRH20977.1"/>
    </source>
</evidence>
<keyword evidence="3" id="KW-0998">Cell outer membrane</keyword>
<keyword evidence="2 4" id="KW-0472">Membrane</keyword>
<keyword evidence="5" id="KW-0732">Signal</keyword>
<feature type="signal peptide" evidence="5">
    <location>
        <begin position="1"/>
        <end position="20"/>
    </location>
</feature>
<sequence length="308" mass="32236">MRFRGLAVILAAMLAPGALAALSPPESAGVTADEREALGSVAIPVGGFDGAQVPVIEAEGAITRRAWHEPLEGRTTMQILAPLRARLLEEGFLPIHDCAADGCGGFDFRFATDTLPEPLMHVDLGDFRFLSTRRLTGAGPEYATLMVSRSGTRGFVQVTRVSPAAAPSVADTLSSKGEDAVPEGALAERLDREGRAVLADLDFATGAAALSEGEFASLAALAQYLAENPGLSVMLIGHTDAVGALEGNIALSRRRAEAVRSHLIERLGVSATRVTAAGAGFLAPLASNRTEEGRMQNRRVEVIVTALD</sequence>
<dbReference type="Proteomes" id="UP000466730">
    <property type="component" value="Unassembled WGS sequence"/>
</dbReference>
<evidence type="ECO:0000256" key="4">
    <source>
        <dbReference type="PROSITE-ProRule" id="PRU00473"/>
    </source>
</evidence>
<evidence type="ECO:0000256" key="1">
    <source>
        <dbReference type="ARBA" id="ARBA00004442"/>
    </source>
</evidence>
<dbReference type="AlphaFoldDB" id="A0A844BLU5"/>
<dbReference type="PANTHER" id="PTHR30329:SF21">
    <property type="entry name" value="LIPOPROTEIN YIAD-RELATED"/>
    <property type="match status" value="1"/>
</dbReference>
<protein>
    <submittedName>
        <fullName evidence="7">OmpA family protein</fullName>
    </submittedName>
</protein>
<name>A0A844BLU5_9RHOB</name>
<feature type="domain" description="OmpA-like" evidence="6">
    <location>
        <begin position="190"/>
        <end position="308"/>
    </location>
</feature>
<dbReference type="Gene3D" id="3.30.1330.60">
    <property type="entry name" value="OmpA-like domain"/>
    <property type="match status" value="1"/>
</dbReference>
<evidence type="ECO:0000256" key="3">
    <source>
        <dbReference type="ARBA" id="ARBA00023237"/>
    </source>
</evidence>
<dbReference type="InterPro" id="IPR006665">
    <property type="entry name" value="OmpA-like"/>
</dbReference>
<accession>A0A844BLU5</accession>
<dbReference type="InterPro" id="IPR036737">
    <property type="entry name" value="OmpA-like_sf"/>
</dbReference>
<dbReference type="PRINTS" id="PR01021">
    <property type="entry name" value="OMPADOMAIN"/>
</dbReference>
<dbReference type="PROSITE" id="PS51123">
    <property type="entry name" value="OMPA_2"/>
    <property type="match status" value="1"/>
</dbReference>
<dbReference type="GO" id="GO:0009279">
    <property type="term" value="C:cell outer membrane"/>
    <property type="evidence" value="ECO:0007669"/>
    <property type="project" value="UniProtKB-SubCell"/>
</dbReference>
<dbReference type="PANTHER" id="PTHR30329">
    <property type="entry name" value="STATOR ELEMENT OF FLAGELLAR MOTOR COMPLEX"/>
    <property type="match status" value="1"/>
</dbReference>
<dbReference type="Pfam" id="PF00691">
    <property type="entry name" value="OmpA"/>
    <property type="match status" value="1"/>
</dbReference>